<evidence type="ECO:0000313" key="1">
    <source>
        <dbReference type="EMBL" id="KAK2148605.1"/>
    </source>
</evidence>
<dbReference type="EMBL" id="JAODUP010000489">
    <property type="protein sequence ID" value="KAK2148605.1"/>
    <property type="molecule type" value="Genomic_DNA"/>
</dbReference>
<organism evidence="1 2">
    <name type="scientific">Paralvinella palmiformis</name>
    <dbReference type="NCBI Taxonomy" id="53620"/>
    <lineage>
        <taxon>Eukaryota</taxon>
        <taxon>Metazoa</taxon>
        <taxon>Spiralia</taxon>
        <taxon>Lophotrochozoa</taxon>
        <taxon>Annelida</taxon>
        <taxon>Polychaeta</taxon>
        <taxon>Sedentaria</taxon>
        <taxon>Canalipalpata</taxon>
        <taxon>Terebellida</taxon>
        <taxon>Terebelliformia</taxon>
        <taxon>Alvinellidae</taxon>
        <taxon>Paralvinella</taxon>
    </lineage>
</organism>
<reference evidence="1" key="1">
    <citation type="journal article" date="2023" name="Mol. Biol. Evol.">
        <title>Third-Generation Sequencing Reveals the Adaptive Role of the Epigenome in Three Deep-Sea Polychaetes.</title>
        <authorList>
            <person name="Perez M."/>
            <person name="Aroh O."/>
            <person name="Sun Y."/>
            <person name="Lan Y."/>
            <person name="Juniper S.K."/>
            <person name="Young C.R."/>
            <person name="Angers B."/>
            <person name="Qian P.Y."/>
        </authorList>
    </citation>
    <scope>NUCLEOTIDE SEQUENCE</scope>
    <source>
        <strain evidence="1">P08H-3</strain>
    </source>
</reference>
<dbReference type="AlphaFoldDB" id="A0AAD9JA02"/>
<sequence length="308" mass="36166">MFCFILLVYSHMKGLYRQQSCFIVGLYLGNNEKVWTMEEILSRKKGFAAEFESCCYHRQQAYLKLYVQTGWRIVPVYKYFKYHFINDEETRYEVLYPDNPAHLYQNVFLEKERAAFHYQYGGCPDMSNPYNQSNVLHVTHAINEQILEAEDEQDWLNVYRWLLLRNVISQGSILVPEVWRMLHSVAGQIEYANSLSDSISDLIQYALRLQERLDDDSLIRVGMNREEEENVLKRISISVLEEVKQMLRAVQDAVAYDVHTICPESQAMLNSIQIEVASHLERVASVELNDYHQDIQRPVANISEHEPL</sequence>
<comment type="caution">
    <text evidence="1">The sequence shown here is derived from an EMBL/GenBank/DDBJ whole genome shotgun (WGS) entry which is preliminary data.</text>
</comment>
<keyword evidence="2" id="KW-1185">Reference proteome</keyword>
<evidence type="ECO:0000313" key="2">
    <source>
        <dbReference type="Proteomes" id="UP001208570"/>
    </source>
</evidence>
<gene>
    <name evidence="1" type="ORF">LSH36_489g01011</name>
</gene>
<protein>
    <submittedName>
        <fullName evidence="1">Uncharacterized protein</fullName>
    </submittedName>
</protein>
<proteinExistence type="predicted"/>
<accession>A0AAD9JA02</accession>
<name>A0AAD9JA02_9ANNE</name>
<dbReference type="Proteomes" id="UP001208570">
    <property type="component" value="Unassembled WGS sequence"/>
</dbReference>